<evidence type="ECO:0000256" key="3">
    <source>
        <dbReference type="ARBA" id="ARBA00022989"/>
    </source>
</evidence>
<keyword evidence="3" id="KW-1133">Transmembrane helix</keyword>
<dbReference type="GO" id="GO:0097347">
    <property type="term" value="C:TAM protein secretion complex"/>
    <property type="evidence" value="ECO:0007669"/>
    <property type="project" value="TreeGrafter"/>
</dbReference>
<evidence type="ECO:0000256" key="4">
    <source>
        <dbReference type="ARBA" id="ARBA00023136"/>
    </source>
</evidence>
<reference evidence="6 7" key="1">
    <citation type="submission" date="2018-02" db="EMBL/GenBank/DDBJ databases">
        <title>A novel lanthanide dependent methylotroph, Methylotenera sp. La3113.</title>
        <authorList>
            <person name="Lv H."/>
            <person name="Tani A."/>
        </authorList>
    </citation>
    <scope>NUCLEOTIDE SEQUENCE [LARGE SCALE GENOMIC DNA]</scope>
    <source>
        <strain evidence="6 7">La3113</strain>
    </source>
</reference>
<organism evidence="6 7">
    <name type="scientific">Methylotenera oryzisoli</name>
    <dbReference type="NCBI Taxonomy" id="2080758"/>
    <lineage>
        <taxon>Bacteria</taxon>
        <taxon>Pseudomonadati</taxon>
        <taxon>Pseudomonadota</taxon>
        <taxon>Betaproteobacteria</taxon>
        <taxon>Nitrosomonadales</taxon>
        <taxon>Methylophilaceae</taxon>
        <taxon>Methylotenera</taxon>
    </lineage>
</organism>
<proteinExistence type="predicted"/>
<evidence type="ECO:0000256" key="2">
    <source>
        <dbReference type="ARBA" id="ARBA00022692"/>
    </source>
</evidence>
<keyword evidence="7" id="KW-1185">Reference proteome</keyword>
<dbReference type="RefSeq" id="WP_135278890.1">
    <property type="nucleotide sequence ID" value="NZ_PQVH01000015.1"/>
</dbReference>
<evidence type="ECO:0000313" key="7">
    <source>
        <dbReference type="Proteomes" id="UP000297706"/>
    </source>
</evidence>
<dbReference type="PANTHER" id="PTHR36985:SF1">
    <property type="entry name" value="TRANSLOCATION AND ASSEMBLY MODULE SUBUNIT TAMB"/>
    <property type="match status" value="1"/>
</dbReference>
<comment type="caution">
    <text evidence="6">The sequence shown here is derived from an EMBL/GenBank/DDBJ whole genome shotgun (WGS) entry which is preliminary data.</text>
</comment>
<dbReference type="GO" id="GO:0009306">
    <property type="term" value="P:protein secretion"/>
    <property type="evidence" value="ECO:0007669"/>
    <property type="project" value="InterPro"/>
</dbReference>
<evidence type="ECO:0000313" key="6">
    <source>
        <dbReference type="EMBL" id="TFW69757.1"/>
    </source>
</evidence>
<dbReference type="AlphaFoldDB" id="A0A4Y9VNS5"/>
<dbReference type="PANTHER" id="PTHR36985">
    <property type="entry name" value="TRANSLOCATION AND ASSEMBLY MODULE SUBUNIT TAMB"/>
    <property type="match status" value="1"/>
</dbReference>
<feature type="domain" description="Translocation and assembly module TamB C-terminal" evidence="5">
    <location>
        <begin position="723"/>
        <end position="1052"/>
    </location>
</feature>
<dbReference type="OrthoDB" id="5288149at2"/>
<name>A0A4Y9VNS5_9PROT</name>
<accession>A0A4Y9VNS5</accession>
<gene>
    <name evidence="6" type="ORF">C3Y98_12240</name>
</gene>
<evidence type="ECO:0000259" key="5">
    <source>
        <dbReference type="Pfam" id="PF04357"/>
    </source>
</evidence>
<dbReference type="Pfam" id="PF04357">
    <property type="entry name" value="TamB"/>
    <property type="match status" value="1"/>
</dbReference>
<dbReference type="Proteomes" id="UP000297706">
    <property type="component" value="Unassembled WGS sequence"/>
</dbReference>
<keyword evidence="4" id="KW-0472">Membrane</keyword>
<dbReference type="EMBL" id="PQVH01000015">
    <property type="protein sequence ID" value="TFW69757.1"/>
    <property type="molecule type" value="Genomic_DNA"/>
</dbReference>
<keyword evidence="2" id="KW-0812">Transmembrane</keyword>
<dbReference type="InterPro" id="IPR007452">
    <property type="entry name" value="TamB_C"/>
</dbReference>
<comment type="subcellular location">
    <subcellularLocation>
        <location evidence="1">Membrane</location>
        <topology evidence="1">Single-pass membrane protein</topology>
    </subcellularLocation>
</comment>
<sequence length="1053" mass="112831">MARRYLHILLISITLLLFSSAHSEMPISVSSSLDSFSHDLDNIHLKLEKLSARWQLSPFGDGKLVVEQLKAKRLIITIKGSDSEPEQSQLPKRINLPLPISVLQSEISEVVIVSQDERQTFYNVKLAFEGNANTLKLSLSHAQTPWGNASAHINMSASKPFTLKGDLLLKNAEPPYAYDLNAQLSGDLNRLNIDTSAWLTSQNGKISLLKSDNEQAAAQLLVHGQVELNHHYAIRVHSQLLALRPERLGNYPAAKLNLDLMLEGALKPTPIATLNITSHDSTWQTQVVSASANAQLTASALEQLTFELSVAANKIKGTGNINAQNTHLTWQADLPNLATFDPALAGKISASGAIDGALDNPSLNIKLLGERIQLTNGLQINELTGDANMLAGDNGTMTATITANNTRYGNNAPFNGNITLNGTQANHVITINADSNDAKLQSTLKGGLTLNTSSLKRQWQGLLQQLDYSGLTPVKLKTPATLSADADSITLTQASLALNHGNINIEQLALGNGKLASKGTLSQLSLSDLPPELLPLPSTLQGSPSFSGEWMVETQNSINAHLGLWRENGDFTLTKPDGSTQPLGLSTAKLALDVVDNALRVEADVDGKNFGTISAKLASQLTKTEAGFSLLNNAPLQLSASAKLNTLAWLPMPTTLMDADLDGQVALTVSADGTLAQPNLNGTVNGSNINFNLPSEGIQLNNGNFQAHFESNQLQIEQAIWQGGSGKLSANGWVRFEQGQPKAELNWNANQFSIFSRADRLLVISGTGKTILEDNLLSILGDFSVNNGLIEMAQEDTPTLSDDVIILGETSIKKEPLLQILLNGLHIGLGDDFTLRGRGLDAKLTGALTLTGRTEYRPHTEGSIAVSKGTFMAYGQILNIERGILNFNGVMDNPGLNIRAMRDSKPVNAGVEITGSALIPEIKLVSDPNVPDTDKLAWLVLGHGTEQAGKTDFAILSLAAGALFSQGQSVPLQSQIARAAGLDEFSFAGGDAENASVTLGKRLSSQLYLSYAKSISGLQDIARLTFNITPRWALRAEAGNESAVDVLYTFSFK</sequence>
<dbReference type="GO" id="GO:0005886">
    <property type="term" value="C:plasma membrane"/>
    <property type="evidence" value="ECO:0007669"/>
    <property type="project" value="InterPro"/>
</dbReference>
<evidence type="ECO:0000256" key="1">
    <source>
        <dbReference type="ARBA" id="ARBA00004167"/>
    </source>
</evidence>
<protein>
    <recommendedName>
        <fullName evidence="5">Translocation and assembly module TamB C-terminal domain-containing protein</fullName>
    </recommendedName>
</protein>